<dbReference type="Pfam" id="PF24986">
    <property type="entry name" value="PRC_RimM"/>
    <property type="match status" value="1"/>
</dbReference>
<dbReference type="Proteomes" id="UP000053091">
    <property type="component" value="Unassembled WGS sequence"/>
</dbReference>
<evidence type="ECO:0000256" key="1">
    <source>
        <dbReference type="ARBA" id="ARBA00022490"/>
    </source>
</evidence>
<evidence type="ECO:0000259" key="6">
    <source>
        <dbReference type="Pfam" id="PF01782"/>
    </source>
</evidence>
<dbReference type="NCBIfam" id="TIGR02273">
    <property type="entry name" value="16S_RimM"/>
    <property type="match status" value="1"/>
</dbReference>
<dbReference type="PANTHER" id="PTHR33692:SF1">
    <property type="entry name" value="RIBOSOME MATURATION FACTOR RIMM"/>
    <property type="match status" value="1"/>
</dbReference>
<dbReference type="GO" id="GO:0043022">
    <property type="term" value="F:ribosome binding"/>
    <property type="evidence" value="ECO:0007669"/>
    <property type="project" value="InterPro"/>
</dbReference>
<organism evidence="8">
    <name type="scientific">Lentimicrobium saccharophilum</name>
    <dbReference type="NCBI Taxonomy" id="1678841"/>
    <lineage>
        <taxon>Bacteria</taxon>
        <taxon>Pseudomonadati</taxon>
        <taxon>Bacteroidota</taxon>
        <taxon>Bacteroidia</taxon>
        <taxon>Bacteroidales</taxon>
        <taxon>Lentimicrobiaceae</taxon>
        <taxon>Lentimicrobium</taxon>
    </lineage>
</organism>
<keyword evidence="2 5" id="KW-0690">Ribosome biogenesis</keyword>
<dbReference type="InterPro" id="IPR011961">
    <property type="entry name" value="RimM"/>
</dbReference>
<dbReference type="SUPFAM" id="SSF50346">
    <property type="entry name" value="PRC-barrel domain"/>
    <property type="match status" value="1"/>
</dbReference>
<keyword evidence="4 5" id="KW-0143">Chaperone</keyword>
<name>A0A0S7BZ17_9BACT</name>
<comment type="similarity">
    <text evidence="5">Belongs to the RimM family.</text>
</comment>
<reference evidence="8" key="1">
    <citation type="journal article" date="2015" name="Genome Announc.">
        <title>Draft Genome Sequence of Bacteroidales Strain TBC1, a Novel Isolate from a Methanogenic Wastewater Treatment System.</title>
        <authorList>
            <person name="Tourlousse D.M."/>
            <person name="Matsuura N."/>
            <person name="Sun L."/>
            <person name="Toyonaga M."/>
            <person name="Kuroda K."/>
            <person name="Ohashi A."/>
            <person name="Cruz R."/>
            <person name="Yamaguchi T."/>
            <person name="Sekiguchi Y."/>
        </authorList>
    </citation>
    <scope>NUCLEOTIDE SEQUENCE [LARGE SCALE GENOMIC DNA]</scope>
    <source>
        <strain evidence="8">TBC1</strain>
    </source>
</reference>
<dbReference type="SUPFAM" id="SSF50447">
    <property type="entry name" value="Translation proteins"/>
    <property type="match status" value="1"/>
</dbReference>
<keyword evidence="9" id="KW-1185">Reference proteome</keyword>
<comment type="subunit">
    <text evidence="5">Binds ribosomal protein uS19.</text>
</comment>
<evidence type="ECO:0000256" key="3">
    <source>
        <dbReference type="ARBA" id="ARBA00022552"/>
    </source>
</evidence>
<dbReference type="Gene3D" id="2.30.30.240">
    <property type="entry name" value="PRC-barrel domain"/>
    <property type="match status" value="1"/>
</dbReference>
<evidence type="ECO:0000256" key="4">
    <source>
        <dbReference type="ARBA" id="ARBA00023186"/>
    </source>
</evidence>
<dbReference type="InterPro" id="IPR009000">
    <property type="entry name" value="Transl_B-barrel_sf"/>
</dbReference>
<dbReference type="PANTHER" id="PTHR33692">
    <property type="entry name" value="RIBOSOME MATURATION FACTOR RIMM"/>
    <property type="match status" value="1"/>
</dbReference>
<dbReference type="InterPro" id="IPR011033">
    <property type="entry name" value="PRC_barrel-like_sf"/>
</dbReference>
<dbReference type="GO" id="GO:0006364">
    <property type="term" value="P:rRNA processing"/>
    <property type="evidence" value="ECO:0007669"/>
    <property type="project" value="UniProtKB-UniRule"/>
</dbReference>
<feature type="domain" description="Ribosome maturation factor RimM PRC barrel" evidence="7">
    <location>
        <begin position="101"/>
        <end position="167"/>
    </location>
</feature>
<evidence type="ECO:0000313" key="8">
    <source>
        <dbReference type="EMBL" id="GAP43070.1"/>
    </source>
</evidence>
<dbReference type="STRING" id="1678841.TBC1_111212"/>
<dbReference type="HAMAP" id="MF_00014">
    <property type="entry name" value="Ribosome_mat_RimM"/>
    <property type="match status" value="1"/>
</dbReference>
<sequence>MEGYFYLGRILKLFASKGALLVNLDADNPEDYINLESVFVRMNEQLIPFFITDIQLRHNNNAVFTFMDIDSPEQASLLTGCELYLPVEMLPPLTGNRFYYHEIKGWRVVDEAFGDTGIVEEVLEYPHQAILRIMRGEKEILVPVSDDIITGVDRENRTLSIRAPEGLIEMYLE</sequence>
<protein>
    <recommendedName>
        <fullName evidence="5">Ribosome maturation factor RimM</fullName>
    </recommendedName>
</protein>
<dbReference type="AlphaFoldDB" id="A0A0S7BZ17"/>
<keyword evidence="3 5" id="KW-0698">rRNA processing</keyword>
<dbReference type="RefSeq" id="WP_062039775.1">
    <property type="nucleotide sequence ID" value="NZ_DF968182.1"/>
</dbReference>
<dbReference type="EMBL" id="DF968182">
    <property type="protein sequence ID" value="GAP43070.1"/>
    <property type="molecule type" value="Genomic_DNA"/>
</dbReference>
<dbReference type="Pfam" id="PF01782">
    <property type="entry name" value="RimM"/>
    <property type="match status" value="1"/>
</dbReference>
<keyword evidence="1 5" id="KW-0963">Cytoplasm</keyword>
<evidence type="ECO:0000259" key="7">
    <source>
        <dbReference type="Pfam" id="PF24986"/>
    </source>
</evidence>
<evidence type="ECO:0000256" key="2">
    <source>
        <dbReference type="ARBA" id="ARBA00022517"/>
    </source>
</evidence>
<dbReference type="InterPro" id="IPR002676">
    <property type="entry name" value="RimM_N"/>
</dbReference>
<dbReference type="InterPro" id="IPR036976">
    <property type="entry name" value="RimM_N_sf"/>
</dbReference>
<dbReference type="InterPro" id="IPR056792">
    <property type="entry name" value="PRC_RimM"/>
</dbReference>
<dbReference type="GO" id="GO:0005737">
    <property type="term" value="C:cytoplasm"/>
    <property type="evidence" value="ECO:0007669"/>
    <property type="project" value="UniProtKB-SubCell"/>
</dbReference>
<gene>
    <name evidence="5" type="primary">rimM</name>
    <name evidence="8" type="ORF">TBC1_111212</name>
</gene>
<accession>A0A0S7BZ17</accession>
<feature type="domain" description="RimM N-terminal" evidence="6">
    <location>
        <begin position="7"/>
        <end position="87"/>
    </location>
</feature>
<evidence type="ECO:0000256" key="5">
    <source>
        <dbReference type="HAMAP-Rule" id="MF_00014"/>
    </source>
</evidence>
<comment type="function">
    <text evidence="5">An accessory protein needed during the final step in the assembly of 30S ribosomal subunit, possibly for assembly of the head region. Essential for efficient processing of 16S rRNA. May be needed both before and after RbfA during the maturation of 16S rRNA. It has affinity for free ribosomal 30S subunits but not for 70S ribosomes.</text>
</comment>
<dbReference type="GO" id="GO:0042274">
    <property type="term" value="P:ribosomal small subunit biogenesis"/>
    <property type="evidence" value="ECO:0007669"/>
    <property type="project" value="UniProtKB-UniRule"/>
</dbReference>
<comment type="subcellular location">
    <subcellularLocation>
        <location evidence="5">Cytoplasm</location>
    </subcellularLocation>
</comment>
<comment type="domain">
    <text evidence="5">The PRC barrel domain binds ribosomal protein uS19.</text>
</comment>
<dbReference type="GO" id="GO:0005840">
    <property type="term" value="C:ribosome"/>
    <property type="evidence" value="ECO:0007669"/>
    <property type="project" value="InterPro"/>
</dbReference>
<proteinExistence type="inferred from homology"/>
<evidence type="ECO:0000313" key="9">
    <source>
        <dbReference type="Proteomes" id="UP000053091"/>
    </source>
</evidence>
<dbReference type="OrthoDB" id="9810331at2"/>
<dbReference type="Gene3D" id="2.40.30.60">
    <property type="entry name" value="RimM"/>
    <property type="match status" value="1"/>
</dbReference>